<dbReference type="PROSITE" id="PS50850">
    <property type="entry name" value="MFS"/>
    <property type="match status" value="1"/>
</dbReference>
<dbReference type="AlphaFoldDB" id="A0A316UIV4"/>
<dbReference type="GO" id="GO:0022857">
    <property type="term" value="F:transmembrane transporter activity"/>
    <property type="evidence" value="ECO:0007669"/>
    <property type="project" value="InterPro"/>
</dbReference>
<feature type="transmembrane region" description="Helical" evidence="6">
    <location>
        <begin position="321"/>
        <end position="342"/>
    </location>
</feature>
<feature type="compositionally biased region" description="Low complexity" evidence="5">
    <location>
        <begin position="18"/>
        <end position="41"/>
    </location>
</feature>
<keyword evidence="4 6" id="KW-0472">Membrane</keyword>
<keyword evidence="3 6" id="KW-1133">Transmembrane helix</keyword>
<organism evidence="8 9">
    <name type="scientific">Jaminaea rosea</name>
    <dbReference type="NCBI Taxonomy" id="1569628"/>
    <lineage>
        <taxon>Eukaryota</taxon>
        <taxon>Fungi</taxon>
        <taxon>Dikarya</taxon>
        <taxon>Basidiomycota</taxon>
        <taxon>Ustilaginomycotina</taxon>
        <taxon>Exobasidiomycetes</taxon>
        <taxon>Microstromatales</taxon>
        <taxon>Microstromatales incertae sedis</taxon>
        <taxon>Jaminaea</taxon>
    </lineage>
</organism>
<dbReference type="PANTHER" id="PTHR23502:SF60">
    <property type="entry name" value="MAJOR FACILITATOR SUPERFAMILY (MFS) PROFILE DOMAIN-CONTAINING PROTEIN-RELATED"/>
    <property type="match status" value="1"/>
</dbReference>
<feature type="transmembrane region" description="Helical" evidence="6">
    <location>
        <begin position="634"/>
        <end position="655"/>
    </location>
</feature>
<gene>
    <name evidence="8" type="ORF">BDZ90DRAFT_234358</name>
</gene>
<dbReference type="GO" id="GO:0042908">
    <property type="term" value="P:xenobiotic transport"/>
    <property type="evidence" value="ECO:0007669"/>
    <property type="project" value="UniProtKB-ARBA"/>
</dbReference>
<dbReference type="SUPFAM" id="SSF103473">
    <property type="entry name" value="MFS general substrate transporter"/>
    <property type="match status" value="1"/>
</dbReference>
<evidence type="ECO:0000313" key="9">
    <source>
        <dbReference type="Proteomes" id="UP000245884"/>
    </source>
</evidence>
<feature type="transmembrane region" description="Helical" evidence="6">
    <location>
        <begin position="599"/>
        <end position="622"/>
    </location>
</feature>
<feature type="compositionally biased region" description="Basic and acidic residues" evidence="5">
    <location>
        <begin position="77"/>
        <end position="89"/>
    </location>
</feature>
<keyword evidence="2 6" id="KW-0812">Transmembrane</keyword>
<evidence type="ECO:0000256" key="3">
    <source>
        <dbReference type="ARBA" id="ARBA00022989"/>
    </source>
</evidence>
<evidence type="ECO:0000256" key="5">
    <source>
        <dbReference type="SAM" id="MobiDB-lite"/>
    </source>
</evidence>
<feature type="transmembrane region" description="Helical" evidence="6">
    <location>
        <begin position="228"/>
        <end position="250"/>
    </location>
</feature>
<feature type="transmembrane region" description="Helical" evidence="6">
    <location>
        <begin position="453"/>
        <end position="480"/>
    </location>
</feature>
<evidence type="ECO:0000256" key="1">
    <source>
        <dbReference type="ARBA" id="ARBA00004141"/>
    </source>
</evidence>
<dbReference type="InterPro" id="IPR011701">
    <property type="entry name" value="MFS"/>
</dbReference>
<name>A0A316UIV4_9BASI</name>
<evidence type="ECO:0000259" key="7">
    <source>
        <dbReference type="PROSITE" id="PS50850"/>
    </source>
</evidence>
<evidence type="ECO:0000256" key="6">
    <source>
        <dbReference type="SAM" id="Phobius"/>
    </source>
</evidence>
<dbReference type="GO" id="GO:0005886">
    <property type="term" value="C:plasma membrane"/>
    <property type="evidence" value="ECO:0007669"/>
    <property type="project" value="TreeGrafter"/>
</dbReference>
<dbReference type="PROSITE" id="PS00216">
    <property type="entry name" value="SUGAR_TRANSPORT_1"/>
    <property type="match status" value="1"/>
</dbReference>
<dbReference type="CDD" id="cd17323">
    <property type="entry name" value="MFS_Tpo1_MDR_like"/>
    <property type="match status" value="1"/>
</dbReference>
<feature type="transmembrane region" description="Helical" evidence="6">
    <location>
        <begin position="566"/>
        <end position="587"/>
    </location>
</feature>
<feature type="compositionally biased region" description="Polar residues" evidence="5">
    <location>
        <begin position="105"/>
        <end position="115"/>
    </location>
</feature>
<dbReference type="GeneID" id="37028810"/>
<dbReference type="RefSeq" id="XP_025359762.1">
    <property type="nucleotide sequence ID" value="XM_025506987.1"/>
</dbReference>
<accession>A0A316UIV4</accession>
<evidence type="ECO:0000313" key="8">
    <source>
        <dbReference type="EMBL" id="PWN25150.1"/>
    </source>
</evidence>
<dbReference type="EMBL" id="KZ819677">
    <property type="protein sequence ID" value="PWN25150.1"/>
    <property type="molecule type" value="Genomic_DNA"/>
</dbReference>
<feature type="transmembrane region" description="Helical" evidence="6">
    <location>
        <begin position="541"/>
        <end position="560"/>
    </location>
</feature>
<dbReference type="Pfam" id="PF07690">
    <property type="entry name" value="MFS_1"/>
    <property type="match status" value="1"/>
</dbReference>
<evidence type="ECO:0000256" key="2">
    <source>
        <dbReference type="ARBA" id="ARBA00022692"/>
    </source>
</evidence>
<comment type="subcellular location">
    <subcellularLocation>
        <location evidence="1">Membrane</location>
        <topology evidence="1">Multi-pass membrane protein</topology>
    </subcellularLocation>
</comment>
<feature type="compositionally biased region" description="Low complexity" evidence="5">
    <location>
        <begin position="91"/>
        <end position="104"/>
    </location>
</feature>
<reference evidence="8 9" key="1">
    <citation type="journal article" date="2018" name="Mol. Biol. Evol.">
        <title>Broad Genomic Sampling Reveals a Smut Pathogenic Ancestry of the Fungal Clade Ustilaginomycotina.</title>
        <authorList>
            <person name="Kijpornyongpan T."/>
            <person name="Mondo S.J."/>
            <person name="Barry K."/>
            <person name="Sandor L."/>
            <person name="Lee J."/>
            <person name="Lipzen A."/>
            <person name="Pangilinan J."/>
            <person name="LaButti K."/>
            <person name="Hainaut M."/>
            <person name="Henrissat B."/>
            <person name="Grigoriev I.V."/>
            <person name="Spatafora J.W."/>
            <person name="Aime M.C."/>
        </authorList>
    </citation>
    <scope>NUCLEOTIDE SEQUENCE [LARGE SCALE GENOMIC DNA]</scope>
    <source>
        <strain evidence="8 9">MCA 5214</strain>
    </source>
</reference>
<protein>
    <submittedName>
        <fullName evidence="8">MFS general substrate transporter</fullName>
    </submittedName>
</protein>
<feature type="transmembrane region" description="Helical" evidence="6">
    <location>
        <begin position="262"/>
        <end position="282"/>
    </location>
</feature>
<feature type="transmembrane region" description="Helical" evidence="6">
    <location>
        <begin position="500"/>
        <end position="520"/>
    </location>
</feature>
<sequence length="676" mass="72142">MSNPASSSTRPHQPPSYIPATPAASTSSAAAADQTTSSQRQSSHRRHPSSISRQQSLRDYYDNDTGSLDGELGIIPSRERRPAETRLERMASGGSTRARSASNAQPKSASRLRTNASHDDSHGARAGIAAAVNEKVPPSSEGTTYHHEATARVGEVDVEKGNLATLPPMASEVAAAAAVEDGTTSSHSPSSAASTNSSSGKDPNLVTWDSPDDPANPRNWPESKRWTVMILVSVFTFMSPLSSSMIAPALPIIAAEFGIDSMVASNITLSIFVLAFAIGPLFMGPISEIFGRRVVIQAANVFFLCWTVGCALAQSQGQLTAFRFLAGLGGAAPLTTGGGTVGDLYIPEERGKGLAVYSLAPLLGPAVGPIVGGAIVEGLNGQWRWIFGVAAIAGGIPFVLGWFLLDETYAPVILARKAKRLRKETGNQALHTIYEKDGVKWPERFRTAFVRPFILLFTQPIVVVLAAYLSAIYGTIYLLLTSINLVFTTVYGENAFIASLNYISLGIGMTIAGQAGGLLVDRIYRRLKAKNGGVGQPEYRLPLLMFSCLFLPTGLIIYGFTVQYKVHWIVPNIGLFFVGLGMMTTFLPLQNYSIDAYTTYAASVLASVGFCRSLAGFGLPLAAPSLYANLGYDYGNLLLAGIAALLGIPSPWLLWRYGAWLRARSPYASEASLTKS</sequence>
<dbReference type="FunFam" id="1.20.1250.20:FF:000011">
    <property type="entry name" value="MFS multidrug transporter, putative"/>
    <property type="match status" value="1"/>
</dbReference>
<dbReference type="GO" id="GO:0140115">
    <property type="term" value="P:export across plasma membrane"/>
    <property type="evidence" value="ECO:0007669"/>
    <property type="project" value="UniProtKB-ARBA"/>
</dbReference>
<feature type="region of interest" description="Disordered" evidence="5">
    <location>
        <begin position="174"/>
        <end position="219"/>
    </location>
</feature>
<dbReference type="Proteomes" id="UP000245884">
    <property type="component" value="Unassembled WGS sequence"/>
</dbReference>
<proteinExistence type="predicted"/>
<feature type="compositionally biased region" description="Low complexity" evidence="5">
    <location>
        <begin position="174"/>
        <end position="199"/>
    </location>
</feature>
<feature type="domain" description="Major facilitator superfamily (MFS) profile" evidence="7">
    <location>
        <begin position="228"/>
        <end position="659"/>
    </location>
</feature>
<dbReference type="InterPro" id="IPR020846">
    <property type="entry name" value="MFS_dom"/>
</dbReference>
<feature type="region of interest" description="Disordered" evidence="5">
    <location>
        <begin position="1"/>
        <end position="152"/>
    </location>
</feature>
<evidence type="ECO:0000256" key="4">
    <source>
        <dbReference type="ARBA" id="ARBA00023136"/>
    </source>
</evidence>
<feature type="transmembrane region" description="Helical" evidence="6">
    <location>
        <begin position="294"/>
        <end position="315"/>
    </location>
</feature>
<dbReference type="Gene3D" id="1.20.1250.20">
    <property type="entry name" value="MFS general substrate transporter like domains"/>
    <property type="match status" value="1"/>
</dbReference>
<keyword evidence="9" id="KW-1185">Reference proteome</keyword>
<dbReference type="InterPro" id="IPR036259">
    <property type="entry name" value="MFS_trans_sf"/>
</dbReference>
<dbReference type="OrthoDB" id="6770063at2759"/>
<feature type="transmembrane region" description="Helical" evidence="6">
    <location>
        <begin position="382"/>
        <end position="405"/>
    </location>
</feature>
<dbReference type="PANTHER" id="PTHR23502">
    <property type="entry name" value="MAJOR FACILITATOR SUPERFAMILY"/>
    <property type="match status" value="1"/>
</dbReference>
<dbReference type="STRING" id="1569628.A0A316UIV4"/>
<dbReference type="InterPro" id="IPR005829">
    <property type="entry name" value="Sugar_transporter_CS"/>
</dbReference>
<feature type="compositionally biased region" description="Polar residues" evidence="5">
    <location>
        <begin position="1"/>
        <end position="11"/>
    </location>
</feature>
<feature type="transmembrane region" description="Helical" evidence="6">
    <location>
        <begin position="354"/>
        <end position="376"/>
    </location>
</feature>